<dbReference type="Proteomes" id="UP000799424">
    <property type="component" value="Unassembled WGS sequence"/>
</dbReference>
<evidence type="ECO:0000313" key="2">
    <source>
        <dbReference type="EMBL" id="KAF2833863.1"/>
    </source>
</evidence>
<dbReference type="Pfam" id="PF06985">
    <property type="entry name" value="HET"/>
    <property type="match status" value="1"/>
</dbReference>
<dbReference type="AlphaFoldDB" id="A0A6A7AL28"/>
<dbReference type="PANTHER" id="PTHR24148:SF73">
    <property type="entry name" value="HET DOMAIN PROTEIN (AFU_ORTHOLOGUE AFUA_8G01020)"/>
    <property type="match status" value="1"/>
</dbReference>
<reference evidence="2" key="1">
    <citation type="journal article" date="2020" name="Stud. Mycol.">
        <title>101 Dothideomycetes genomes: a test case for predicting lifestyles and emergence of pathogens.</title>
        <authorList>
            <person name="Haridas S."/>
            <person name="Albert R."/>
            <person name="Binder M."/>
            <person name="Bloem J."/>
            <person name="Labutti K."/>
            <person name="Salamov A."/>
            <person name="Andreopoulos B."/>
            <person name="Baker S."/>
            <person name="Barry K."/>
            <person name="Bills G."/>
            <person name="Bluhm B."/>
            <person name="Cannon C."/>
            <person name="Castanera R."/>
            <person name="Culley D."/>
            <person name="Daum C."/>
            <person name="Ezra D."/>
            <person name="Gonzalez J."/>
            <person name="Henrissat B."/>
            <person name="Kuo A."/>
            <person name="Liang C."/>
            <person name="Lipzen A."/>
            <person name="Lutzoni F."/>
            <person name="Magnuson J."/>
            <person name="Mondo S."/>
            <person name="Nolan M."/>
            <person name="Ohm R."/>
            <person name="Pangilinan J."/>
            <person name="Park H.-J."/>
            <person name="Ramirez L."/>
            <person name="Alfaro M."/>
            <person name="Sun H."/>
            <person name="Tritt A."/>
            <person name="Yoshinaga Y."/>
            <person name="Zwiers L.-H."/>
            <person name="Turgeon B."/>
            <person name="Goodwin S."/>
            <person name="Spatafora J."/>
            <person name="Crous P."/>
            <person name="Grigoriev I."/>
        </authorList>
    </citation>
    <scope>NUCLEOTIDE SEQUENCE</scope>
    <source>
        <strain evidence="2">CBS 113818</strain>
    </source>
</reference>
<feature type="domain" description="Heterokaryon incompatibility" evidence="1">
    <location>
        <begin position="56"/>
        <end position="146"/>
    </location>
</feature>
<dbReference type="InterPro" id="IPR052895">
    <property type="entry name" value="HetReg/Transcr_Mod"/>
</dbReference>
<protein>
    <recommendedName>
        <fullName evidence="1">Heterokaryon incompatibility domain-containing protein</fullName>
    </recommendedName>
</protein>
<gene>
    <name evidence="2" type="ORF">CC86DRAFT_311993</name>
</gene>
<dbReference type="PANTHER" id="PTHR24148">
    <property type="entry name" value="ANKYRIN REPEAT DOMAIN-CONTAINING PROTEIN 39 HOMOLOG-RELATED"/>
    <property type="match status" value="1"/>
</dbReference>
<evidence type="ECO:0000259" key="1">
    <source>
        <dbReference type="Pfam" id="PF06985"/>
    </source>
</evidence>
<name>A0A6A7AL28_9PLEO</name>
<accession>A0A6A7AL28</accession>
<sequence length="283" mass="33004">MAHPDDVLVPTPEFFTHKPLDHQEPSIRLIQILPKLSDPEGYVQCEIRHATISDTYTCLSYVWGGESEGDWITLDSGKFWIRQNLKDFLEQARRKPHICEEWLWIDALCIDQASNSERTHQVQQMGQIYSGAKRVISWLGSDLGISDYLAYLPDIEYLHDVRDEFNTSTYWERAWITQEVALAKRIIFMARDSEQDENAITRSRAHCLLTQQHLDFRRQYPRADSIGLFRLLSTHGHKRCSIPRDRIYSLLAVCHDASDVEVNYKISDRDVARNVFRSCKDSM</sequence>
<feature type="non-terminal residue" evidence="2">
    <location>
        <position position="283"/>
    </location>
</feature>
<proteinExistence type="predicted"/>
<dbReference type="EMBL" id="MU006216">
    <property type="protein sequence ID" value="KAF2833863.1"/>
    <property type="molecule type" value="Genomic_DNA"/>
</dbReference>
<keyword evidence="3" id="KW-1185">Reference proteome</keyword>
<dbReference type="InterPro" id="IPR010730">
    <property type="entry name" value="HET"/>
</dbReference>
<evidence type="ECO:0000313" key="3">
    <source>
        <dbReference type="Proteomes" id="UP000799424"/>
    </source>
</evidence>
<dbReference type="OrthoDB" id="194358at2759"/>
<organism evidence="2 3">
    <name type="scientific">Ophiobolus disseminans</name>
    <dbReference type="NCBI Taxonomy" id="1469910"/>
    <lineage>
        <taxon>Eukaryota</taxon>
        <taxon>Fungi</taxon>
        <taxon>Dikarya</taxon>
        <taxon>Ascomycota</taxon>
        <taxon>Pezizomycotina</taxon>
        <taxon>Dothideomycetes</taxon>
        <taxon>Pleosporomycetidae</taxon>
        <taxon>Pleosporales</taxon>
        <taxon>Pleosporineae</taxon>
        <taxon>Phaeosphaeriaceae</taxon>
        <taxon>Ophiobolus</taxon>
    </lineage>
</organism>